<dbReference type="Proteomes" id="UP000321046">
    <property type="component" value="Unassembled WGS sequence"/>
</dbReference>
<dbReference type="GO" id="GO:0009307">
    <property type="term" value="P:DNA restriction-modification system"/>
    <property type="evidence" value="ECO:0007669"/>
    <property type="project" value="UniProtKB-KW"/>
</dbReference>
<dbReference type="GO" id="GO:0003677">
    <property type="term" value="F:DNA binding"/>
    <property type="evidence" value="ECO:0007669"/>
    <property type="project" value="UniProtKB-KW"/>
</dbReference>
<dbReference type="Gene3D" id="3.90.220.20">
    <property type="entry name" value="DNA methylase specificity domains"/>
    <property type="match status" value="2"/>
</dbReference>
<evidence type="ECO:0000256" key="2">
    <source>
        <dbReference type="ARBA" id="ARBA00022747"/>
    </source>
</evidence>
<dbReference type="SUPFAM" id="SSF116734">
    <property type="entry name" value="DNA methylase specificity domain"/>
    <property type="match status" value="2"/>
</dbReference>
<keyword evidence="3" id="KW-0238">DNA-binding</keyword>
<protein>
    <recommendedName>
        <fullName evidence="4">Type I restriction modification DNA specificity domain-containing protein</fullName>
    </recommendedName>
</protein>
<dbReference type="InterPro" id="IPR052021">
    <property type="entry name" value="Type-I_RS_S_subunit"/>
</dbReference>
<evidence type="ECO:0000256" key="1">
    <source>
        <dbReference type="ARBA" id="ARBA00010923"/>
    </source>
</evidence>
<feature type="domain" description="Type I restriction modification DNA specificity" evidence="4">
    <location>
        <begin position="6"/>
        <end position="179"/>
    </location>
</feature>
<name>A0A5C6WW87_9DELT</name>
<reference evidence="5 6" key="1">
    <citation type="submission" date="2019-08" db="EMBL/GenBank/DDBJ databases">
        <title>Bradymonadales sp. TMQ2.</title>
        <authorList>
            <person name="Liang Q."/>
        </authorList>
    </citation>
    <scope>NUCLEOTIDE SEQUENCE [LARGE SCALE GENOMIC DNA]</scope>
    <source>
        <strain evidence="5 6">TMQ2</strain>
    </source>
</reference>
<accession>A0A5C6WW87</accession>
<dbReference type="CDD" id="cd17517">
    <property type="entry name" value="RMtype1_S_EcoKI_StySPI-TRD2-CR2_like"/>
    <property type="match status" value="1"/>
</dbReference>
<gene>
    <name evidence="5" type="ORF">FRC96_19070</name>
</gene>
<dbReference type="InterPro" id="IPR044946">
    <property type="entry name" value="Restrct_endonuc_typeI_TRD_sf"/>
</dbReference>
<dbReference type="Gene3D" id="1.10.287.1120">
    <property type="entry name" value="Bipartite methylase S protein"/>
    <property type="match status" value="1"/>
</dbReference>
<organism evidence="5 6">
    <name type="scientific">Lujinxingia vulgaris</name>
    <dbReference type="NCBI Taxonomy" id="2600176"/>
    <lineage>
        <taxon>Bacteria</taxon>
        <taxon>Deltaproteobacteria</taxon>
        <taxon>Bradymonadales</taxon>
        <taxon>Lujinxingiaceae</taxon>
        <taxon>Lujinxingia</taxon>
    </lineage>
</organism>
<dbReference type="PANTHER" id="PTHR30408">
    <property type="entry name" value="TYPE-1 RESTRICTION ENZYME ECOKI SPECIFICITY PROTEIN"/>
    <property type="match status" value="1"/>
</dbReference>
<evidence type="ECO:0000256" key="3">
    <source>
        <dbReference type="ARBA" id="ARBA00023125"/>
    </source>
</evidence>
<evidence type="ECO:0000259" key="4">
    <source>
        <dbReference type="Pfam" id="PF01420"/>
    </source>
</evidence>
<keyword evidence="2" id="KW-0680">Restriction system</keyword>
<comment type="caution">
    <text evidence="5">The sequence shown here is derived from an EMBL/GenBank/DDBJ whole genome shotgun (WGS) entry which is preliminary data.</text>
</comment>
<sequence>MVSKVPEGWSRVTISDIISNQRDSLATKTLSQSRVLYFSIPIFDETGAPEIVDGSEIGSSKYKVPLDCVLLAKLNPRIPRVWRVQHSGERLAACSTEFWPLIPKSNNILLDFLKFTLESEAFLTNPLIAPASSTKSHQRIKRTSFEKYTFPLPPLPEQKKIAAILSSVDEAIEATEAVIEQTRTVKKGLLQELLTRGIGHTEFKKTAIGETPRSWRLSTLGDEFSSSSLKNGIYKPQDLYGSGTQIVRIDNYQNGEHLDSSKLRKVQLDPDEIESYELQHGDILINRVNSLSHLGKTTYISNLTERTVFESNMMRLRLPNNPTLSPEFIFLHLASDHIKSFFQGRAKKAVAQTSISQDDILAIPVTIPPKKEQDEICIIFDSIETILIRNNEQLHYLKTLKRGLLQDLLTGKVRVNTLDLPALLNAEAPAEAQAE</sequence>
<dbReference type="EMBL" id="VOSL01000140">
    <property type="protein sequence ID" value="TXD32098.1"/>
    <property type="molecule type" value="Genomic_DNA"/>
</dbReference>
<evidence type="ECO:0000313" key="5">
    <source>
        <dbReference type="EMBL" id="TXD32098.1"/>
    </source>
</evidence>
<dbReference type="Pfam" id="PF01420">
    <property type="entry name" value="Methylase_S"/>
    <property type="match status" value="2"/>
</dbReference>
<dbReference type="PANTHER" id="PTHR30408:SF12">
    <property type="entry name" value="TYPE I RESTRICTION ENZYME MJAVIII SPECIFICITY SUBUNIT"/>
    <property type="match status" value="1"/>
</dbReference>
<dbReference type="AlphaFoldDB" id="A0A5C6WW87"/>
<dbReference type="RefSeq" id="WP_146976890.1">
    <property type="nucleotide sequence ID" value="NZ_VOSL01000140.1"/>
</dbReference>
<evidence type="ECO:0000313" key="6">
    <source>
        <dbReference type="Proteomes" id="UP000321046"/>
    </source>
</evidence>
<proteinExistence type="inferred from homology"/>
<feature type="domain" description="Type I restriction modification DNA specificity" evidence="4">
    <location>
        <begin position="214"/>
        <end position="393"/>
    </location>
</feature>
<comment type="similarity">
    <text evidence="1">Belongs to the type-I restriction system S methylase family.</text>
</comment>
<dbReference type="OrthoDB" id="5296428at2"/>
<dbReference type="InterPro" id="IPR000055">
    <property type="entry name" value="Restrct_endonuc_typeI_TRD"/>
</dbReference>